<dbReference type="Pfam" id="PF20229">
    <property type="entry name" value="ChrB_N"/>
    <property type="match status" value="1"/>
</dbReference>
<dbReference type="EMBL" id="WKJJ01000033">
    <property type="protein sequence ID" value="MRV76460.1"/>
    <property type="molecule type" value="Genomic_DNA"/>
</dbReference>
<feature type="domain" description="ChrB N-terminal" evidence="2">
    <location>
        <begin position="23"/>
        <end position="102"/>
    </location>
</feature>
<protein>
    <recommendedName>
        <fullName evidence="5">Chromate resistance protein</fullName>
    </recommendedName>
</protein>
<sequence length="323" mass="35565">MSNNTSAWLLLIVSLPTTATSARMRIWRNLKACGCAALRDGAYLLPDSGDHQYVLRQLLDDAEREGGSGWLLPVAPKSAREILRLQALFDRSGDYQAFISSLEAARPGLASTAAPDLQRQLRKLRKEFDTLRSVDFFPNDASRRADAVWLDFVHLAETLLSPGEPQTADGTIPLRDLAEYQGRIWATRRGLWVDRVASAWLIKRFIDPDARFLWLATPADCPPHALGFDFDNASFTHVGERVSFEVLMASFGLEHDAGLRRLGAMVHALDVGGAFVAEAAGFEAMLSGARRRAKNDDQLLAEMSAVLDALHAHFSEHAAPDGD</sequence>
<dbReference type="InterPro" id="IPR018634">
    <property type="entry name" value="ChrB_C"/>
</dbReference>
<evidence type="ECO:0000259" key="2">
    <source>
        <dbReference type="Pfam" id="PF20229"/>
    </source>
</evidence>
<evidence type="ECO:0008006" key="5">
    <source>
        <dbReference type="Google" id="ProtNLM"/>
    </source>
</evidence>
<gene>
    <name evidence="3" type="ORF">GJ700_32590</name>
</gene>
<proteinExistence type="predicted"/>
<evidence type="ECO:0000313" key="3">
    <source>
        <dbReference type="EMBL" id="MRV76460.1"/>
    </source>
</evidence>
<keyword evidence="4" id="KW-1185">Reference proteome</keyword>
<dbReference type="Proteomes" id="UP000446768">
    <property type="component" value="Unassembled WGS sequence"/>
</dbReference>
<reference evidence="3 4" key="1">
    <citation type="submission" date="2019-11" db="EMBL/GenBank/DDBJ databases">
        <title>Novel species isolated from a subtropical stream in China.</title>
        <authorList>
            <person name="Lu H."/>
        </authorList>
    </citation>
    <scope>NUCLEOTIDE SEQUENCE [LARGE SCALE GENOMIC DNA]</scope>
    <source>
        <strain evidence="3 4">FT92W</strain>
    </source>
</reference>
<name>A0A7X2IV16_9BURK</name>
<dbReference type="AlphaFoldDB" id="A0A7X2IV16"/>
<feature type="domain" description="ChrB C-terminal" evidence="1">
    <location>
        <begin position="185"/>
        <end position="314"/>
    </location>
</feature>
<evidence type="ECO:0000259" key="1">
    <source>
        <dbReference type="Pfam" id="PF09828"/>
    </source>
</evidence>
<organism evidence="3 4">
    <name type="scientific">Pseudoduganella rivuli</name>
    <dbReference type="NCBI Taxonomy" id="2666085"/>
    <lineage>
        <taxon>Bacteria</taxon>
        <taxon>Pseudomonadati</taxon>
        <taxon>Pseudomonadota</taxon>
        <taxon>Betaproteobacteria</taxon>
        <taxon>Burkholderiales</taxon>
        <taxon>Oxalobacteraceae</taxon>
        <taxon>Telluria group</taxon>
        <taxon>Pseudoduganella</taxon>
    </lineage>
</organism>
<evidence type="ECO:0000313" key="4">
    <source>
        <dbReference type="Proteomes" id="UP000446768"/>
    </source>
</evidence>
<dbReference type="InterPro" id="IPR046858">
    <property type="entry name" value="ChrB_N"/>
</dbReference>
<dbReference type="Pfam" id="PF09828">
    <property type="entry name" value="ChrB_C"/>
    <property type="match status" value="1"/>
</dbReference>
<accession>A0A7X2IV16</accession>
<comment type="caution">
    <text evidence="3">The sequence shown here is derived from an EMBL/GenBank/DDBJ whole genome shotgun (WGS) entry which is preliminary data.</text>
</comment>
<dbReference type="RefSeq" id="WP_154381994.1">
    <property type="nucleotide sequence ID" value="NZ_WKJJ01000033.1"/>
</dbReference>